<evidence type="ECO:0000313" key="3">
    <source>
        <dbReference type="Proteomes" id="UP001632038"/>
    </source>
</evidence>
<comment type="caution">
    <text evidence="2">The sequence shown here is derived from an EMBL/GenBank/DDBJ whole genome shotgun (WGS) entry which is preliminary data.</text>
</comment>
<proteinExistence type="predicted"/>
<accession>A0ABD3EI73</accession>
<dbReference type="AlphaFoldDB" id="A0ABD3EI73"/>
<reference evidence="3" key="1">
    <citation type="journal article" date="2024" name="IScience">
        <title>Strigolactones Initiate the Formation of Haustorium-like Structures in Castilleja.</title>
        <authorList>
            <person name="Buerger M."/>
            <person name="Peterson D."/>
            <person name="Chory J."/>
        </authorList>
    </citation>
    <scope>NUCLEOTIDE SEQUENCE [LARGE SCALE GENOMIC DNA]</scope>
</reference>
<dbReference type="InterPro" id="IPR036869">
    <property type="entry name" value="J_dom_sf"/>
</dbReference>
<dbReference type="SUPFAM" id="SSF46565">
    <property type="entry name" value="Chaperone J-domain"/>
    <property type="match status" value="1"/>
</dbReference>
<gene>
    <name evidence="2" type="ORF">CASFOL_003684</name>
</gene>
<feature type="compositionally biased region" description="Low complexity" evidence="1">
    <location>
        <begin position="1"/>
        <end position="14"/>
    </location>
</feature>
<organism evidence="2 3">
    <name type="scientific">Castilleja foliolosa</name>
    <dbReference type="NCBI Taxonomy" id="1961234"/>
    <lineage>
        <taxon>Eukaryota</taxon>
        <taxon>Viridiplantae</taxon>
        <taxon>Streptophyta</taxon>
        <taxon>Embryophyta</taxon>
        <taxon>Tracheophyta</taxon>
        <taxon>Spermatophyta</taxon>
        <taxon>Magnoliopsida</taxon>
        <taxon>eudicotyledons</taxon>
        <taxon>Gunneridae</taxon>
        <taxon>Pentapetalae</taxon>
        <taxon>asterids</taxon>
        <taxon>lamiids</taxon>
        <taxon>Lamiales</taxon>
        <taxon>Orobanchaceae</taxon>
        <taxon>Pedicularideae</taxon>
        <taxon>Castillejinae</taxon>
        <taxon>Castilleja</taxon>
    </lineage>
</organism>
<feature type="region of interest" description="Disordered" evidence="1">
    <location>
        <begin position="1"/>
        <end position="34"/>
    </location>
</feature>
<evidence type="ECO:0000313" key="2">
    <source>
        <dbReference type="EMBL" id="KAL3654003.1"/>
    </source>
</evidence>
<evidence type="ECO:0008006" key="4">
    <source>
        <dbReference type="Google" id="ProtNLM"/>
    </source>
</evidence>
<dbReference type="EMBL" id="JAVIJP010000005">
    <property type="protein sequence ID" value="KAL3654003.1"/>
    <property type="molecule type" value="Genomic_DNA"/>
</dbReference>
<dbReference type="InterPro" id="IPR001623">
    <property type="entry name" value="DnaJ_domain"/>
</dbReference>
<dbReference type="CDD" id="cd06257">
    <property type="entry name" value="DnaJ"/>
    <property type="match status" value="1"/>
</dbReference>
<sequence>MSSDTTTTTTTTTTKLRHPTDLPSPKPLARRSRHIKPCVAAAWSRRSSVIERFPPPRTLRFAAPPLKTVTTKRHRNSGPRFSSPRLGQSPSESYPTPPPTAARSAQQFLVFASEGLKRREGDQTLAVGKATAQPIYRRHPDKLVRSGVPEAEATTSFQELVKAYEVLSDTQEPSAGRKWRRRLRFEMVVGCEGGGIRAATRRLAATRSLATTTSVPHRLKIGCEIY</sequence>
<evidence type="ECO:0000256" key="1">
    <source>
        <dbReference type="SAM" id="MobiDB-lite"/>
    </source>
</evidence>
<feature type="compositionally biased region" description="Polar residues" evidence="1">
    <location>
        <begin position="85"/>
        <end position="94"/>
    </location>
</feature>
<name>A0ABD3EI73_9LAMI</name>
<dbReference type="Proteomes" id="UP001632038">
    <property type="component" value="Unassembled WGS sequence"/>
</dbReference>
<keyword evidence="3" id="KW-1185">Reference proteome</keyword>
<protein>
    <recommendedName>
        <fullName evidence="4">J domain-containing protein</fullName>
    </recommendedName>
</protein>
<feature type="region of interest" description="Disordered" evidence="1">
    <location>
        <begin position="57"/>
        <end position="102"/>
    </location>
</feature>